<evidence type="ECO:0000259" key="5">
    <source>
        <dbReference type="Pfam" id="PF03446"/>
    </source>
</evidence>
<dbReference type="GO" id="GO:0051287">
    <property type="term" value="F:NAD binding"/>
    <property type="evidence" value="ECO:0007669"/>
    <property type="project" value="InterPro"/>
</dbReference>
<evidence type="ECO:0000256" key="3">
    <source>
        <dbReference type="ARBA" id="ARBA00023027"/>
    </source>
</evidence>
<feature type="domain" description="6-phosphogluconate dehydrogenase NADP-binding" evidence="5">
    <location>
        <begin position="6"/>
        <end position="164"/>
    </location>
</feature>
<evidence type="ECO:0000259" key="6">
    <source>
        <dbReference type="Pfam" id="PF14833"/>
    </source>
</evidence>
<gene>
    <name evidence="7" type="ORF">PES01_35730</name>
</gene>
<dbReference type="Gene3D" id="1.10.1040.10">
    <property type="entry name" value="N-(1-d-carboxylethyl)-l-norvaline Dehydrogenase, domain 2"/>
    <property type="match status" value="1"/>
</dbReference>
<dbReference type="OrthoDB" id="9786703at2"/>
<dbReference type="GO" id="GO:0016054">
    <property type="term" value="P:organic acid catabolic process"/>
    <property type="evidence" value="ECO:0007669"/>
    <property type="project" value="UniProtKB-ARBA"/>
</dbReference>
<dbReference type="GO" id="GO:0050661">
    <property type="term" value="F:NADP binding"/>
    <property type="evidence" value="ECO:0007669"/>
    <property type="project" value="InterPro"/>
</dbReference>
<dbReference type="InterPro" id="IPR015815">
    <property type="entry name" value="HIBADH-related"/>
</dbReference>
<dbReference type="RefSeq" id="WP_089348100.1">
    <property type="nucleotide sequence ID" value="NZ_BJUM01000050.1"/>
</dbReference>
<accession>A0A510Y0B9</accession>
<evidence type="ECO:0000256" key="1">
    <source>
        <dbReference type="ARBA" id="ARBA00009080"/>
    </source>
</evidence>
<dbReference type="InterPro" id="IPR008927">
    <property type="entry name" value="6-PGluconate_DH-like_C_sf"/>
</dbReference>
<proteinExistence type="inferred from homology"/>
<dbReference type="Pfam" id="PF14833">
    <property type="entry name" value="NAD_binding_11"/>
    <property type="match status" value="1"/>
</dbReference>
<dbReference type="PANTHER" id="PTHR43060">
    <property type="entry name" value="3-HYDROXYISOBUTYRATE DEHYDROGENASE-LIKE 1, MITOCHONDRIAL-RELATED"/>
    <property type="match status" value="1"/>
</dbReference>
<evidence type="ECO:0000256" key="2">
    <source>
        <dbReference type="ARBA" id="ARBA00023002"/>
    </source>
</evidence>
<keyword evidence="3" id="KW-0520">NAD</keyword>
<feature type="domain" description="3-hydroxyisobutyrate dehydrogenase-like NAD-binding" evidence="6">
    <location>
        <begin position="167"/>
        <end position="275"/>
    </location>
</feature>
<feature type="active site" evidence="4">
    <location>
        <position position="173"/>
    </location>
</feature>
<dbReference type="PIRSF" id="PIRSF000103">
    <property type="entry name" value="HIBADH"/>
    <property type="match status" value="1"/>
</dbReference>
<dbReference type="AlphaFoldDB" id="A0A510Y0B9"/>
<dbReference type="InterPro" id="IPR036291">
    <property type="entry name" value="NAD(P)-bd_dom_sf"/>
</dbReference>
<comment type="caution">
    <text evidence="7">The sequence shown here is derived from an EMBL/GenBank/DDBJ whole genome shotgun (WGS) entry which is preliminary data.</text>
</comment>
<dbReference type="PANTHER" id="PTHR43060:SF15">
    <property type="entry name" value="3-HYDROXYISOBUTYRATE DEHYDROGENASE-LIKE 1, MITOCHONDRIAL-RELATED"/>
    <property type="match status" value="1"/>
</dbReference>
<name>A0A510Y0B9_9GAMM</name>
<dbReference type="InterPro" id="IPR013328">
    <property type="entry name" value="6PGD_dom2"/>
</dbReference>
<dbReference type="Gene3D" id="3.40.50.720">
    <property type="entry name" value="NAD(P)-binding Rossmann-like Domain"/>
    <property type="match status" value="1"/>
</dbReference>
<keyword evidence="2" id="KW-0560">Oxidoreductase</keyword>
<protein>
    <submittedName>
        <fullName evidence="7">3-hydroxyisobutyrate dehydrogenase</fullName>
    </submittedName>
</protein>
<sequence>MSKPVIGFIGLGLMGGNMAENLQNKGYELIVMDLNKDAVAACVSRGAKTASTAKELAEGADIVMFCLTTSAVVEKIVYAEDGILAGIKEGAVLVDFGTSIPSSTKKIGADLAAKGAGMIDAPLGRTPAHAKDGLLNIMAAGDIDTFNKVKPVLEDQGENVFHLGELGAGHTTKLINNFMGMTTVCAMSQAFAVADKAGVDRQQLFDIMSTGPSNSPFMQFCKNYAVDNVSDLGFSIANANKDLGYFLQMVSDLGTESKIAEGSSANLQAAFDAGMGQGNVPEIFDYFKSLEK</sequence>
<evidence type="ECO:0000313" key="7">
    <source>
        <dbReference type="EMBL" id="GEK56728.1"/>
    </source>
</evidence>
<dbReference type="InterPro" id="IPR029154">
    <property type="entry name" value="HIBADH-like_NADP-bd"/>
</dbReference>
<reference evidence="7 8" key="1">
    <citation type="submission" date="2019-07" db="EMBL/GenBank/DDBJ databases">
        <title>Whole genome shotgun sequence of Pseudoalteromonas espejiana NBRC 102222.</title>
        <authorList>
            <person name="Hosoyama A."/>
            <person name="Uohara A."/>
            <person name="Ohji S."/>
            <person name="Ichikawa N."/>
        </authorList>
    </citation>
    <scope>NUCLEOTIDE SEQUENCE [LARGE SCALE GENOMIC DNA]</scope>
    <source>
        <strain evidence="7 8">NBRC 102222</strain>
    </source>
</reference>
<dbReference type="SUPFAM" id="SSF51735">
    <property type="entry name" value="NAD(P)-binding Rossmann-fold domains"/>
    <property type="match status" value="1"/>
</dbReference>
<dbReference type="Pfam" id="PF03446">
    <property type="entry name" value="NAD_binding_2"/>
    <property type="match status" value="1"/>
</dbReference>
<evidence type="ECO:0000256" key="4">
    <source>
        <dbReference type="PIRSR" id="PIRSR000103-1"/>
    </source>
</evidence>
<evidence type="ECO:0000313" key="8">
    <source>
        <dbReference type="Proteomes" id="UP000321419"/>
    </source>
</evidence>
<dbReference type="PROSITE" id="PS00895">
    <property type="entry name" value="3_HYDROXYISOBUT_DH"/>
    <property type="match status" value="1"/>
</dbReference>
<dbReference type="InterPro" id="IPR002204">
    <property type="entry name" value="3-OH-isobutyrate_DH-rel_CS"/>
</dbReference>
<dbReference type="GO" id="GO:0016491">
    <property type="term" value="F:oxidoreductase activity"/>
    <property type="evidence" value="ECO:0007669"/>
    <property type="project" value="UniProtKB-KW"/>
</dbReference>
<organism evidence="7 8">
    <name type="scientific">Pseudoalteromonas espejiana</name>
    <dbReference type="NCBI Taxonomy" id="28107"/>
    <lineage>
        <taxon>Bacteria</taxon>
        <taxon>Pseudomonadati</taxon>
        <taxon>Pseudomonadota</taxon>
        <taxon>Gammaproteobacteria</taxon>
        <taxon>Alteromonadales</taxon>
        <taxon>Pseudoalteromonadaceae</taxon>
        <taxon>Pseudoalteromonas</taxon>
    </lineage>
</organism>
<keyword evidence="8" id="KW-1185">Reference proteome</keyword>
<dbReference type="Proteomes" id="UP000321419">
    <property type="component" value="Unassembled WGS sequence"/>
</dbReference>
<dbReference type="InterPro" id="IPR006115">
    <property type="entry name" value="6PGDH_NADP-bd"/>
</dbReference>
<comment type="similarity">
    <text evidence="1">Belongs to the HIBADH-related family.</text>
</comment>
<dbReference type="SUPFAM" id="SSF48179">
    <property type="entry name" value="6-phosphogluconate dehydrogenase C-terminal domain-like"/>
    <property type="match status" value="1"/>
</dbReference>
<dbReference type="EMBL" id="BJUM01000050">
    <property type="protein sequence ID" value="GEK56728.1"/>
    <property type="molecule type" value="Genomic_DNA"/>
</dbReference>